<protein>
    <submittedName>
        <fullName evidence="1">8867_t:CDS:1</fullName>
    </submittedName>
</protein>
<organism evidence="1 2">
    <name type="scientific">Funneliformis geosporum</name>
    <dbReference type="NCBI Taxonomy" id="1117311"/>
    <lineage>
        <taxon>Eukaryota</taxon>
        <taxon>Fungi</taxon>
        <taxon>Fungi incertae sedis</taxon>
        <taxon>Mucoromycota</taxon>
        <taxon>Glomeromycotina</taxon>
        <taxon>Glomeromycetes</taxon>
        <taxon>Glomerales</taxon>
        <taxon>Glomeraceae</taxon>
        <taxon>Funneliformis</taxon>
    </lineage>
</organism>
<dbReference type="OrthoDB" id="2426277at2759"/>
<evidence type="ECO:0000313" key="2">
    <source>
        <dbReference type="Proteomes" id="UP001153678"/>
    </source>
</evidence>
<evidence type="ECO:0000313" key="1">
    <source>
        <dbReference type="EMBL" id="CAI2177882.1"/>
    </source>
</evidence>
<reference evidence="1" key="1">
    <citation type="submission" date="2022-08" db="EMBL/GenBank/DDBJ databases">
        <authorList>
            <person name="Kallberg Y."/>
            <person name="Tangrot J."/>
            <person name="Rosling A."/>
        </authorList>
    </citation>
    <scope>NUCLEOTIDE SEQUENCE</scope>
    <source>
        <strain evidence="1">Wild A</strain>
    </source>
</reference>
<dbReference type="Proteomes" id="UP001153678">
    <property type="component" value="Unassembled WGS sequence"/>
</dbReference>
<keyword evidence="2" id="KW-1185">Reference proteome</keyword>
<sequence length="89" mass="10356">MLKWYDSPSLIKIHLSDTHHITESIAASYLEVLQKGDHNLISNIIKEENSNATFEYCKDKDFIKMINGFDLYYKVPYSKTLKDQISLAK</sequence>
<proteinExistence type="predicted"/>
<name>A0A9W4SR49_9GLOM</name>
<dbReference type="EMBL" id="CAMKVN010001757">
    <property type="protein sequence ID" value="CAI2177882.1"/>
    <property type="molecule type" value="Genomic_DNA"/>
</dbReference>
<comment type="caution">
    <text evidence="1">The sequence shown here is derived from an EMBL/GenBank/DDBJ whole genome shotgun (WGS) entry which is preliminary data.</text>
</comment>
<dbReference type="AlphaFoldDB" id="A0A9W4SR49"/>
<gene>
    <name evidence="1" type="ORF">FWILDA_LOCUS8307</name>
</gene>
<accession>A0A9W4SR49</accession>